<proteinExistence type="predicted"/>
<feature type="compositionally biased region" description="Acidic residues" evidence="1">
    <location>
        <begin position="453"/>
        <end position="462"/>
    </location>
</feature>
<feature type="compositionally biased region" description="Gly residues" evidence="1">
    <location>
        <begin position="424"/>
        <end position="433"/>
    </location>
</feature>
<evidence type="ECO:0008006" key="4">
    <source>
        <dbReference type="Google" id="ProtNLM"/>
    </source>
</evidence>
<comment type="caution">
    <text evidence="2">The sequence shown here is derived from an EMBL/GenBank/DDBJ whole genome shotgun (WGS) entry which is preliminary data.</text>
</comment>
<evidence type="ECO:0000256" key="1">
    <source>
        <dbReference type="SAM" id="MobiDB-lite"/>
    </source>
</evidence>
<feature type="compositionally biased region" description="Basic and acidic residues" evidence="1">
    <location>
        <begin position="303"/>
        <end position="321"/>
    </location>
</feature>
<feature type="compositionally biased region" description="Low complexity" evidence="1">
    <location>
        <begin position="207"/>
        <end position="225"/>
    </location>
</feature>
<feature type="compositionally biased region" description="Low complexity" evidence="1">
    <location>
        <begin position="434"/>
        <end position="452"/>
    </location>
</feature>
<evidence type="ECO:0000313" key="2">
    <source>
        <dbReference type="EMBL" id="CAF9910436.1"/>
    </source>
</evidence>
<accession>A0A8H3ENF8</accession>
<feature type="region of interest" description="Disordered" evidence="1">
    <location>
        <begin position="293"/>
        <end position="327"/>
    </location>
</feature>
<feature type="compositionally biased region" description="Basic and acidic residues" evidence="1">
    <location>
        <begin position="103"/>
        <end position="113"/>
    </location>
</feature>
<keyword evidence="3" id="KW-1185">Reference proteome</keyword>
<organism evidence="2 3">
    <name type="scientific">Heterodermia speciosa</name>
    <dbReference type="NCBI Taxonomy" id="116794"/>
    <lineage>
        <taxon>Eukaryota</taxon>
        <taxon>Fungi</taxon>
        <taxon>Dikarya</taxon>
        <taxon>Ascomycota</taxon>
        <taxon>Pezizomycotina</taxon>
        <taxon>Lecanoromycetes</taxon>
        <taxon>OSLEUM clade</taxon>
        <taxon>Lecanoromycetidae</taxon>
        <taxon>Caliciales</taxon>
        <taxon>Physciaceae</taxon>
        <taxon>Heterodermia</taxon>
    </lineage>
</organism>
<sequence length="649" mass="71162">MPRRRDDYDSYDEYSDSPPRHRSDRHRDRERDRDRDRGDRDRHSKPVYKEEEVIEARGAAPVAAARRDQLIRRQMSDDSIEEVRRDFPPGGDPGYARRTTRRARSDGRGKYDGEYSDDEYYGSRRKKEKRYDDRRGGRRRRDYSSSSSDSPAPRRRKSLGEQALAALGVGGLAGAAASGGHNRDRSRDRDRGGRDRSRGGRRRRHSSSSSRSYSRSKSVDQQAKIQQAVKAALLAGATEAFRSRKEPGGWAGAKGKRVLTAAIGAGGIDGLVNGDKDPEKKGTRHTIEAVIGGLAGNRLINGGREKSRDRGGSGRHSDKESGGGGLEKLLGAGAAAVAGKAFLDRARSKSRDRGRKDYSSDSDDSRGPPRGSKKRSKSVTDYARQGMAALGIGTDQKKDNHGSRHGHGGDDDYYSKGSREPRLRGGGGEGGNGVRNSSSSSGGRSFSSSGSDADSDMSDSSEDERKSKKMRGKEFLTAGLASVATIHAAHSVYQSMHARNVRHKEVLEGKISSAEARKKKNKARLQDAASIGIAALGIKGAIGEWKEMKEQREEHHQFELERQERHEKRLRKLEGRLNGNQPHQPDRADTIRPANAGYSYSDPGLAQGSYPPAVSQTVPYWSGPRYADGNPYATEGLPPPPIGPYQQPY</sequence>
<evidence type="ECO:0000313" key="3">
    <source>
        <dbReference type="Proteomes" id="UP000664521"/>
    </source>
</evidence>
<feature type="compositionally biased region" description="Basic and acidic residues" evidence="1">
    <location>
        <begin position="65"/>
        <end position="87"/>
    </location>
</feature>
<dbReference type="EMBL" id="CAJPDS010000009">
    <property type="protein sequence ID" value="CAF9910436.1"/>
    <property type="molecule type" value="Genomic_DNA"/>
</dbReference>
<feature type="region of interest" description="Disordered" evidence="1">
    <location>
        <begin position="574"/>
        <end position="649"/>
    </location>
</feature>
<feature type="compositionally biased region" description="Basic and acidic residues" evidence="1">
    <location>
        <begin position="395"/>
        <end position="423"/>
    </location>
</feature>
<protein>
    <recommendedName>
        <fullName evidence="4">DUF3824 domain-containing protein</fullName>
    </recommendedName>
</protein>
<dbReference type="AlphaFoldDB" id="A0A8H3ENF8"/>
<feature type="region of interest" description="Disordered" evidence="1">
    <location>
        <begin position="341"/>
        <end position="471"/>
    </location>
</feature>
<dbReference type="Proteomes" id="UP000664521">
    <property type="component" value="Unassembled WGS sequence"/>
</dbReference>
<gene>
    <name evidence="2" type="ORF">HETSPECPRED_010062</name>
</gene>
<feature type="region of interest" description="Disordered" evidence="1">
    <location>
        <begin position="1"/>
        <end position="225"/>
    </location>
</feature>
<feature type="compositionally biased region" description="Basic and acidic residues" evidence="1">
    <location>
        <begin position="181"/>
        <end position="198"/>
    </location>
</feature>
<feature type="compositionally biased region" description="Basic and acidic residues" evidence="1">
    <location>
        <begin position="342"/>
        <end position="367"/>
    </location>
</feature>
<reference evidence="2" key="1">
    <citation type="submission" date="2021-03" db="EMBL/GenBank/DDBJ databases">
        <authorList>
            <person name="Tagirdzhanova G."/>
        </authorList>
    </citation>
    <scope>NUCLEOTIDE SEQUENCE</scope>
</reference>
<name>A0A8H3ENF8_9LECA</name>
<dbReference type="OrthoDB" id="5407645at2759"/>
<feature type="compositionally biased region" description="Basic and acidic residues" evidence="1">
    <location>
        <begin position="18"/>
        <end position="55"/>
    </location>
</feature>